<evidence type="ECO:0000256" key="1">
    <source>
        <dbReference type="SAM" id="MobiDB-lite"/>
    </source>
</evidence>
<accession>A0A9P8L7U8</accession>
<sequence length="527" mass="55063">MPAIQHAGQAARRQTRQPTTARTPAHRSLLLLAVAAQNSQYCQYRQHRQCPTPLRTASATIGRVADARVLGRRFASPHRSLGHLFATQHPSHRVGSCFAMSGLKDVVKGGWHPKGKDGKGESWREEHKGINQVVSSCHRACDAVLVVVSGWEADRVVIVRQAGWVGMGKDTSRNVDGHVSQPLSTLKDPASFGPPPRRVAAPGAIALDSTGASNSKPPAPPRAGQTVEEQAGAVEGTRPVPGRPPRPPARRYATDSGSGGTNTSSEPPRPNLPPRLPPRLNSNPAAGVTSPPPAYDVNTRDPAGDKTGLNQGALNRLGQAGVSVPGFNIGRRTSSQEGSSGSPVQSPSPTASSGKLNVLQSGFSKLSTSSPPKQDPPRGGTTFAQKQAALRTAEAFRKDPSSVSLADARSAASTANNFRERHGDQVSRGLKTADSLNKKYAIADRASSYAGNRPSSDAPDLPPNKPNVTTESASGSVTPEASIATGKKRPPPPPPPKRLGKGDQGGAAPPLPLASKPKPGYTVSNNT</sequence>
<reference evidence="2" key="1">
    <citation type="submission" date="2021-03" db="EMBL/GenBank/DDBJ databases">
        <title>Comparative genomics and phylogenomic investigation of the class Geoglossomycetes provide insights into ecological specialization and systematics.</title>
        <authorList>
            <person name="Melie T."/>
            <person name="Pirro S."/>
            <person name="Miller A.N."/>
            <person name="Quandt A."/>
        </authorList>
    </citation>
    <scope>NUCLEOTIDE SEQUENCE</scope>
    <source>
        <strain evidence="2">CAQ_001_2017</strain>
    </source>
</reference>
<name>A0A9P8L7U8_9PEZI</name>
<feature type="region of interest" description="Disordered" evidence="1">
    <location>
        <begin position="1"/>
        <end position="23"/>
    </location>
</feature>
<comment type="caution">
    <text evidence="2">The sequence shown here is derived from an EMBL/GenBank/DDBJ whole genome shotgun (WGS) entry which is preliminary data.</text>
</comment>
<feature type="compositionally biased region" description="Low complexity" evidence="1">
    <location>
        <begin position="335"/>
        <end position="349"/>
    </location>
</feature>
<protein>
    <submittedName>
        <fullName evidence="2">Uncharacterized protein</fullName>
    </submittedName>
</protein>
<proteinExistence type="predicted"/>
<dbReference type="AlphaFoldDB" id="A0A9P8L7U8"/>
<feature type="compositionally biased region" description="Pro residues" evidence="1">
    <location>
        <begin position="267"/>
        <end position="277"/>
    </location>
</feature>
<feature type="region of interest" description="Disordered" evidence="1">
    <location>
        <begin position="167"/>
        <end position="527"/>
    </location>
</feature>
<feature type="compositionally biased region" description="Polar residues" evidence="1">
    <location>
        <begin position="466"/>
        <end position="479"/>
    </location>
</feature>
<evidence type="ECO:0000313" key="2">
    <source>
        <dbReference type="EMBL" id="KAH0555826.1"/>
    </source>
</evidence>
<evidence type="ECO:0000313" key="3">
    <source>
        <dbReference type="Proteomes" id="UP000750711"/>
    </source>
</evidence>
<feature type="compositionally biased region" description="Low complexity" evidence="1">
    <location>
        <begin position="250"/>
        <end position="266"/>
    </location>
</feature>
<dbReference type="Proteomes" id="UP000750711">
    <property type="component" value="Unassembled WGS sequence"/>
</dbReference>
<organism evidence="2 3">
    <name type="scientific">Trichoglossum hirsutum</name>
    <dbReference type="NCBI Taxonomy" id="265104"/>
    <lineage>
        <taxon>Eukaryota</taxon>
        <taxon>Fungi</taxon>
        <taxon>Dikarya</taxon>
        <taxon>Ascomycota</taxon>
        <taxon>Pezizomycotina</taxon>
        <taxon>Geoglossomycetes</taxon>
        <taxon>Geoglossales</taxon>
        <taxon>Geoglossaceae</taxon>
        <taxon>Trichoglossum</taxon>
    </lineage>
</organism>
<keyword evidence="3" id="KW-1185">Reference proteome</keyword>
<gene>
    <name evidence="2" type="ORF">GP486_006228</name>
</gene>
<feature type="compositionally biased region" description="Polar residues" evidence="1">
    <location>
        <begin position="350"/>
        <end position="372"/>
    </location>
</feature>
<dbReference type="EMBL" id="JAGHQM010001339">
    <property type="protein sequence ID" value="KAH0555826.1"/>
    <property type="molecule type" value="Genomic_DNA"/>
</dbReference>